<accession>A0A1I2B8J3</accession>
<dbReference type="OrthoDB" id="2858389at2"/>
<dbReference type="RefSeq" id="WP_063837987.1">
    <property type="nucleotide sequence ID" value="NZ_FONN01000003.1"/>
</dbReference>
<evidence type="ECO:0000313" key="1">
    <source>
        <dbReference type="EMBL" id="SFE52475.1"/>
    </source>
</evidence>
<dbReference type="PROSITE" id="PS52050">
    <property type="entry name" value="WYL"/>
    <property type="match status" value="1"/>
</dbReference>
<proteinExistence type="predicted"/>
<sequence>MNPFEKIFNYQLMSRLEDSGTFMVTGNERSWLKAMLQHSEAVQAFAPGTLAKLESLLEQDSLMETAGPLIQKAASKELQVYHPLLRQLRRSIMHRNQIKLSYMIKNGRQHEHQSGVPYKLEYSMVKKEWYLLWYHQRHRSLMSTKLQTILAIQDMPCEPERYIQLTASIEALLAKRSTSAVIQVVETYNAELSRILYAFSCFEKAVSYDDQLKSYTIKLTFLNNEAEYVLSKIRFLGKRIKVTQGDYLQRRMREASSLALARYGATPEREKGAVTATGMNTEAQAKAGADIVPE</sequence>
<dbReference type="EMBL" id="FONN01000003">
    <property type="protein sequence ID" value="SFE52475.1"/>
    <property type="molecule type" value="Genomic_DNA"/>
</dbReference>
<keyword evidence="2" id="KW-1185">Reference proteome</keyword>
<protein>
    <submittedName>
        <fullName evidence="1">WYL domain-containing protein</fullName>
    </submittedName>
</protein>
<reference evidence="2" key="1">
    <citation type="submission" date="2016-10" db="EMBL/GenBank/DDBJ databases">
        <authorList>
            <person name="Varghese N."/>
            <person name="Submissions S."/>
        </authorList>
    </citation>
    <scope>NUCLEOTIDE SEQUENCE [LARGE SCALE GENOMIC DNA]</scope>
    <source>
        <strain evidence="2">CGMCC 1.10223</strain>
    </source>
</reference>
<dbReference type="AlphaFoldDB" id="A0A1I2B8J3"/>
<dbReference type="Proteomes" id="UP000183410">
    <property type="component" value="Unassembled WGS sequence"/>
</dbReference>
<gene>
    <name evidence="1" type="ORF">SAMN04487969_103209</name>
</gene>
<organism evidence="1 2">
    <name type="scientific">Paenibacillus algorifonticola</name>
    <dbReference type="NCBI Taxonomy" id="684063"/>
    <lineage>
        <taxon>Bacteria</taxon>
        <taxon>Bacillati</taxon>
        <taxon>Bacillota</taxon>
        <taxon>Bacilli</taxon>
        <taxon>Bacillales</taxon>
        <taxon>Paenibacillaceae</taxon>
        <taxon>Paenibacillus</taxon>
    </lineage>
</organism>
<name>A0A1I2B8J3_9BACL</name>
<evidence type="ECO:0000313" key="2">
    <source>
        <dbReference type="Proteomes" id="UP000183410"/>
    </source>
</evidence>